<proteinExistence type="predicted"/>
<organism evidence="1 2">
    <name type="scientific">Paralvinella palmiformis</name>
    <dbReference type="NCBI Taxonomy" id="53620"/>
    <lineage>
        <taxon>Eukaryota</taxon>
        <taxon>Metazoa</taxon>
        <taxon>Spiralia</taxon>
        <taxon>Lophotrochozoa</taxon>
        <taxon>Annelida</taxon>
        <taxon>Polychaeta</taxon>
        <taxon>Sedentaria</taxon>
        <taxon>Canalipalpata</taxon>
        <taxon>Terebellida</taxon>
        <taxon>Terebelliformia</taxon>
        <taxon>Alvinellidae</taxon>
        <taxon>Paralvinella</taxon>
    </lineage>
</organism>
<dbReference type="AlphaFoldDB" id="A0AAD9K4C7"/>
<accession>A0AAD9K4C7</accession>
<protein>
    <submittedName>
        <fullName evidence="1">Uncharacterized protein</fullName>
    </submittedName>
</protein>
<evidence type="ECO:0000313" key="1">
    <source>
        <dbReference type="EMBL" id="KAK2164492.1"/>
    </source>
</evidence>
<dbReference type="EMBL" id="JAODUP010000063">
    <property type="protein sequence ID" value="KAK2164492.1"/>
    <property type="molecule type" value="Genomic_DNA"/>
</dbReference>
<dbReference type="Proteomes" id="UP001208570">
    <property type="component" value="Unassembled WGS sequence"/>
</dbReference>
<sequence length="158" mass="18476">MCKDRCKRQEFRIMSGSSVNREVLVYDGPWTWKICRRLCRQYLECLAFKMTWSTTSHDFGMCTIYKAFFKQSDLIVTPECTMYISCPRNLVLDISRDVCHSPVLLGPSYYFEALKVCREIYNFKGTAHTSIMAARNINDTNFLNLYAGKLWQKDNAKC</sequence>
<comment type="caution">
    <text evidence="1">The sequence shown here is derived from an EMBL/GenBank/DDBJ whole genome shotgun (WGS) entry which is preliminary data.</text>
</comment>
<keyword evidence="2" id="KW-1185">Reference proteome</keyword>
<evidence type="ECO:0000313" key="2">
    <source>
        <dbReference type="Proteomes" id="UP001208570"/>
    </source>
</evidence>
<name>A0AAD9K4C7_9ANNE</name>
<gene>
    <name evidence="1" type="ORF">LSH36_63g11010</name>
</gene>
<reference evidence="1" key="1">
    <citation type="journal article" date="2023" name="Mol. Biol. Evol.">
        <title>Third-Generation Sequencing Reveals the Adaptive Role of the Epigenome in Three Deep-Sea Polychaetes.</title>
        <authorList>
            <person name="Perez M."/>
            <person name="Aroh O."/>
            <person name="Sun Y."/>
            <person name="Lan Y."/>
            <person name="Juniper S.K."/>
            <person name="Young C.R."/>
            <person name="Angers B."/>
            <person name="Qian P.Y."/>
        </authorList>
    </citation>
    <scope>NUCLEOTIDE SEQUENCE</scope>
    <source>
        <strain evidence="1">P08H-3</strain>
    </source>
</reference>